<dbReference type="EMBL" id="SMDA01000005">
    <property type="protein sequence ID" value="TCW31442.1"/>
    <property type="molecule type" value="Genomic_DNA"/>
</dbReference>
<comment type="caution">
    <text evidence="1">The sequence shown here is derived from an EMBL/GenBank/DDBJ whole genome shotgun (WGS) entry which is preliminary data.</text>
</comment>
<keyword evidence="2" id="KW-1185">Reference proteome</keyword>
<proteinExistence type="predicted"/>
<evidence type="ECO:0000313" key="1">
    <source>
        <dbReference type="EMBL" id="TCW31442.1"/>
    </source>
</evidence>
<dbReference type="Proteomes" id="UP000294801">
    <property type="component" value="Unassembled WGS sequence"/>
</dbReference>
<name>A0ABY2CW10_GULMO</name>
<organism evidence="1 2">
    <name type="scientific">Gulbenkiania mobilis</name>
    <dbReference type="NCBI Taxonomy" id="397457"/>
    <lineage>
        <taxon>Bacteria</taxon>
        <taxon>Pseudomonadati</taxon>
        <taxon>Pseudomonadota</taxon>
        <taxon>Betaproteobacteria</taxon>
        <taxon>Neisseriales</taxon>
        <taxon>Chromobacteriaceae</taxon>
        <taxon>Gulbenkiania</taxon>
    </lineage>
</organism>
<reference evidence="1 2" key="1">
    <citation type="submission" date="2019-03" db="EMBL/GenBank/DDBJ databases">
        <title>Genomic Encyclopedia of Type Strains, Phase IV (KMG-IV): sequencing the most valuable type-strain genomes for metagenomic binning, comparative biology and taxonomic classification.</title>
        <authorList>
            <person name="Goeker M."/>
        </authorList>
    </citation>
    <scope>NUCLEOTIDE SEQUENCE [LARGE SCALE GENOMIC DNA]</scope>
    <source>
        <strain evidence="1 2">DSM 18507</strain>
    </source>
</reference>
<protein>
    <submittedName>
        <fullName evidence="1">Uncharacterized protein</fullName>
    </submittedName>
</protein>
<accession>A0ABY2CW10</accession>
<gene>
    <name evidence="1" type="ORF">EV669_105143</name>
</gene>
<sequence>MHRVFPDLETDLSIIANVRASLIGLPATPENRRSISPFTCAPRCYLIDGTGVVAVLTFDVHDELDAVLLALLPHCKPPLEYWFLEDDQVVQHGETDEADIADAAAWHAARA</sequence>
<evidence type="ECO:0000313" key="2">
    <source>
        <dbReference type="Proteomes" id="UP000294801"/>
    </source>
</evidence>